<dbReference type="InterPro" id="IPR031915">
    <property type="entry name" value="Clr2_N"/>
</dbReference>
<dbReference type="AlphaFoldDB" id="A0A0G4MC32"/>
<evidence type="ECO:0008006" key="7">
    <source>
        <dbReference type="Google" id="ProtNLM"/>
    </source>
</evidence>
<dbReference type="Proteomes" id="UP000044602">
    <property type="component" value="Unassembled WGS sequence"/>
</dbReference>
<feature type="transmembrane region" description="Helical" evidence="2">
    <location>
        <begin position="175"/>
        <end position="196"/>
    </location>
</feature>
<evidence type="ECO:0000259" key="4">
    <source>
        <dbReference type="Pfam" id="PF16761"/>
    </source>
</evidence>
<dbReference type="PANTHER" id="PTHR38046">
    <property type="entry name" value="CRYPTIC LOCI REGULATOR 2"/>
    <property type="match status" value="1"/>
</dbReference>
<feature type="compositionally biased region" description="Pro residues" evidence="1">
    <location>
        <begin position="667"/>
        <end position="682"/>
    </location>
</feature>
<dbReference type="Pfam" id="PF16761">
    <property type="entry name" value="Clr2_transil"/>
    <property type="match status" value="1"/>
</dbReference>
<dbReference type="GO" id="GO:0070824">
    <property type="term" value="C:SHREC complex"/>
    <property type="evidence" value="ECO:0007669"/>
    <property type="project" value="InterPro"/>
</dbReference>
<keyword evidence="6" id="KW-1185">Reference proteome</keyword>
<dbReference type="STRING" id="100787.A0A0G4MC32"/>
<evidence type="ECO:0000259" key="3">
    <source>
        <dbReference type="Pfam" id="PF10383"/>
    </source>
</evidence>
<dbReference type="GO" id="GO:0031934">
    <property type="term" value="C:mating-type region heterochromatin"/>
    <property type="evidence" value="ECO:0007669"/>
    <property type="project" value="TreeGrafter"/>
</dbReference>
<keyword evidence="2" id="KW-0472">Membrane</keyword>
<feature type="compositionally biased region" description="Pro residues" evidence="1">
    <location>
        <begin position="692"/>
        <end position="701"/>
    </location>
</feature>
<dbReference type="GO" id="GO:0030466">
    <property type="term" value="P:silent mating-type cassette heterochromatin formation"/>
    <property type="evidence" value="ECO:0007669"/>
    <property type="project" value="TreeGrafter"/>
</dbReference>
<feature type="transmembrane region" description="Helical" evidence="2">
    <location>
        <begin position="239"/>
        <end position="263"/>
    </location>
</feature>
<gene>
    <name evidence="5" type="ORF">BN1708_016017</name>
</gene>
<evidence type="ECO:0000256" key="1">
    <source>
        <dbReference type="SAM" id="MobiDB-lite"/>
    </source>
</evidence>
<dbReference type="PANTHER" id="PTHR38046:SF1">
    <property type="entry name" value="CRYPTIC LOCI REGULATOR 2"/>
    <property type="match status" value="1"/>
</dbReference>
<evidence type="ECO:0000313" key="5">
    <source>
        <dbReference type="EMBL" id="CRK31842.1"/>
    </source>
</evidence>
<dbReference type="Pfam" id="PF10383">
    <property type="entry name" value="Clr2"/>
    <property type="match status" value="1"/>
</dbReference>
<organism evidence="5 6">
    <name type="scientific">Verticillium longisporum</name>
    <name type="common">Verticillium dahliae var. longisporum</name>
    <dbReference type="NCBI Taxonomy" id="100787"/>
    <lineage>
        <taxon>Eukaryota</taxon>
        <taxon>Fungi</taxon>
        <taxon>Dikarya</taxon>
        <taxon>Ascomycota</taxon>
        <taxon>Pezizomycotina</taxon>
        <taxon>Sordariomycetes</taxon>
        <taxon>Hypocreomycetidae</taxon>
        <taxon>Glomerellales</taxon>
        <taxon>Plectosphaerellaceae</taxon>
        <taxon>Verticillium</taxon>
    </lineage>
</organism>
<feature type="non-terminal residue" evidence="5">
    <location>
        <position position="1097"/>
    </location>
</feature>
<evidence type="ECO:0000256" key="2">
    <source>
        <dbReference type="SAM" id="Phobius"/>
    </source>
</evidence>
<reference evidence="5 6" key="1">
    <citation type="submission" date="2015-05" db="EMBL/GenBank/DDBJ databases">
        <authorList>
            <person name="Wang D.B."/>
            <person name="Wang M."/>
        </authorList>
    </citation>
    <scope>NUCLEOTIDE SEQUENCE [LARGE SCALE GENOMIC DNA]</scope>
    <source>
        <strain evidence="5">VL1</strain>
    </source>
</reference>
<dbReference type="GO" id="GO:0033553">
    <property type="term" value="C:rDNA heterochromatin"/>
    <property type="evidence" value="ECO:0007669"/>
    <property type="project" value="TreeGrafter"/>
</dbReference>
<protein>
    <recommendedName>
        <fullName evidence="7">Cryptic loci regulator 2 N-terminal domain-containing protein</fullName>
    </recommendedName>
</protein>
<evidence type="ECO:0000313" key="6">
    <source>
        <dbReference type="Proteomes" id="UP000044602"/>
    </source>
</evidence>
<accession>A0A0G4MC32</accession>
<dbReference type="InterPro" id="IPR018839">
    <property type="entry name" value="Tscrpt-silencing_Clr2_C"/>
</dbReference>
<feature type="region of interest" description="Disordered" evidence="1">
    <location>
        <begin position="403"/>
        <end position="427"/>
    </location>
</feature>
<name>A0A0G4MC32_VERLO</name>
<proteinExistence type="predicted"/>
<feature type="domain" description="Cryptic loci regulator 2 C-terminal" evidence="3">
    <location>
        <begin position="880"/>
        <end position="1012"/>
    </location>
</feature>
<sequence>MHPVVPRKHPCEDLKHLRSLLLSALSSLFTPSPVPARSSAPSFLDAARYTANRSYRGLGEQDDNGLRMAVQLPDEKLGVAIGVLVYSFFCLFCSVLMVWLVCVHRERASYVALISISTGLGSAGSIAQQLHTIVRWRDIKTQQHTNALANVGNPELALAGQSAGLDLVLFYIQFYSYQVTAMATFFWAAALAQSIFQLSFIESFRGKANPVSKVIAIILPAIMLSLLRIDAIQTNTVLFIGMADFLLLTCISGSIIILLIILVKYIHVRRNVLSWNVNYGKPSEGSVDNVTVSSGVRPRRQSIYDKWLVVRFTIAALAMSAFQMVTIVFQVSAARRNNLDSIGTEPDLGMDRLQSDLLVFIPGVTASLLTFVVFGTTKTFRDYMRSHFVPRPLRNGFRLRHRGSQRLESEPPTPGLQFRNDAPDLEQYPAPSYQQGIRLSDIHVDRQRNGGGAIEEWPIKGAPTSAPNGRMTEFHVIRIAHSDGQDTGPGYWPVDAAKTAKKPGAAIADKTPRTKPQMARLEEDDPRFVEWRVKLGLLLKQELSLTPQEGLPWYIHFPRGYWLYEKSKHLWVSGYPIKSKLFKSPQEFGVHLLWLLSGSKDHNDCCCVHCIAPRVANMGDELSVQEPAAAVANTIPPPAPVSAPLVGEAVQKSIANVKAPSATPTPTATPPLQPVQPPPAATPTPSSTPIQTPVPVPVHVPAPVQAPAPAPAPVPQPPPTVSLKTESPVPVPIVPTVNTLVPFNQNMSSLFFRTGEMVWYSVTPSWRIGLIAKSNPQTKQVDILPISHALFDNVQLQTKPETGLRPFLAFTVPPVSQQSLGTHPFDEVPWADHIAALQTDPSKREPLLLDASKLAAVKISMAFSLFSKLPNSSDSRKVNYQGAFLGAERIEVGDTLRIRASPDINIAPDWLDLLAQGGALLGLREICTAADNPGIVFFKGDLYAPLSTDAPGPPSASAAIPSSDVPETKLPRALREEMLFRAKVAPASRWRLHLLRRDIVLREPDVRGRFYPSARLLPVLMSHDTAGLQRELQQGVVRDSARFLNQRMDTFREGYIGRKRSRLDAIGAAVPHGAGALFAFEPVVIEEPAEAEGMLLS</sequence>
<keyword evidence="2" id="KW-0812">Transmembrane</keyword>
<feature type="transmembrane region" description="Helical" evidence="2">
    <location>
        <begin position="108"/>
        <end position="127"/>
    </location>
</feature>
<feature type="transmembrane region" description="Helical" evidence="2">
    <location>
        <begin position="77"/>
        <end position="101"/>
    </location>
</feature>
<dbReference type="InterPro" id="IPR038986">
    <property type="entry name" value="Clr2"/>
</dbReference>
<feature type="region of interest" description="Disordered" evidence="1">
    <location>
        <begin position="659"/>
        <end position="701"/>
    </location>
</feature>
<feature type="transmembrane region" description="Helical" evidence="2">
    <location>
        <begin position="308"/>
        <end position="331"/>
    </location>
</feature>
<feature type="domain" description="Cryptic loci regulator 2 N-terminal" evidence="4">
    <location>
        <begin position="557"/>
        <end position="610"/>
    </location>
</feature>
<dbReference type="EMBL" id="CVQH01021884">
    <property type="protein sequence ID" value="CRK31842.1"/>
    <property type="molecule type" value="Genomic_DNA"/>
</dbReference>
<feature type="transmembrane region" description="Helical" evidence="2">
    <location>
        <begin position="208"/>
        <end position="227"/>
    </location>
</feature>
<keyword evidence="2" id="KW-1133">Transmembrane helix</keyword>